<feature type="compositionally biased region" description="Acidic residues" evidence="4">
    <location>
        <begin position="349"/>
        <end position="375"/>
    </location>
</feature>
<dbReference type="GO" id="GO:0048471">
    <property type="term" value="C:perinuclear region of cytoplasm"/>
    <property type="evidence" value="ECO:0007669"/>
    <property type="project" value="TreeGrafter"/>
</dbReference>
<organism evidence="5 6">
    <name type="scientific">Tieghemiomyces parasiticus</name>
    <dbReference type="NCBI Taxonomy" id="78921"/>
    <lineage>
        <taxon>Eukaryota</taxon>
        <taxon>Fungi</taxon>
        <taxon>Fungi incertae sedis</taxon>
        <taxon>Zoopagomycota</taxon>
        <taxon>Kickxellomycotina</taxon>
        <taxon>Dimargaritomycetes</taxon>
        <taxon>Dimargaritales</taxon>
        <taxon>Dimargaritaceae</taxon>
        <taxon>Tieghemiomyces</taxon>
    </lineage>
</organism>
<name>A0A9W8AGL8_9FUNG</name>
<dbReference type="GO" id="GO:0005829">
    <property type="term" value="C:cytosol"/>
    <property type="evidence" value="ECO:0007669"/>
    <property type="project" value="TreeGrafter"/>
</dbReference>
<dbReference type="PANTHER" id="PTHR24113">
    <property type="entry name" value="RAN GTPASE-ACTIVATING PROTEIN 1"/>
    <property type="match status" value="1"/>
</dbReference>
<dbReference type="Proteomes" id="UP001150569">
    <property type="component" value="Unassembled WGS sequence"/>
</dbReference>
<dbReference type="SMART" id="SM00368">
    <property type="entry name" value="LRR_RI"/>
    <property type="match status" value="9"/>
</dbReference>
<evidence type="ECO:0000313" key="5">
    <source>
        <dbReference type="EMBL" id="KAJ1926231.1"/>
    </source>
</evidence>
<dbReference type="OrthoDB" id="184583at2759"/>
<sequence length="403" mass="43413">MNDTTFVAPPENVYSLEGKGLKLTTAADIEPYLAEIRDVPTLELLQLNGNTIGPEAAKALADVLKTKSSIKVALLYDIFTGRLREDVKGAVKDICDALADKEHLVEINLSDNAFGPIGAESMFDFIVRSPALESLKLNNNGLGITGGRLIAKAMMERHARHAAAGEKSTLRCLVAGRNRLENGSSKALAEAFAAHGTFTEVRLPQNGIRPEGIRHLCLGLTHCPNLTHLDLQDNTFTAVGSLALAESLASWPHIKRLNLGDCLVGRMGGLAIAAEMLQLELNLEELLLGFNEIEENAALVLSQAVAKMTALKSLDLNGNRFDAECSAVTQIRTALQDNDNEDALGSLSDMEELTDDELDIESEASEEEEEEEEEEQKLVQGDAKAKDAAVDALADALSGELKM</sequence>
<comment type="caution">
    <text evidence="5">The sequence shown here is derived from an EMBL/GenBank/DDBJ whole genome shotgun (WGS) entry which is preliminary data.</text>
</comment>
<accession>A0A9W8AGL8</accession>
<dbReference type="Pfam" id="PF13516">
    <property type="entry name" value="LRR_6"/>
    <property type="match status" value="3"/>
</dbReference>
<dbReference type="InterPro" id="IPR032675">
    <property type="entry name" value="LRR_dom_sf"/>
</dbReference>
<evidence type="ECO:0000256" key="1">
    <source>
        <dbReference type="ARBA" id="ARBA00022468"/>
    </source>
</evidence>
<dbReference type="GO" id="GO:0006913">
    <property type="term" value="P:nucleocytoplasmic transport"/>
    <property type="evidence" value="ECO:0007669"/>
    <property type="project" value="TreeGrafter"/>
</dbReference>
<reference evidence="5" key="1">
    <citation type="submission" date="2022-07" db="EMBL/GenBank/DDBJ databases">
        <title>Phylogenomic reconstructions and comparative analyses of Kickxellomycotina fungi.</title>
        <authorList>
            <person name="Reynolds N.K."/>
            <person name="Stajich J.E."/>
            <person name="Barry K."/>
            <person name="Grigoriev I.V."/>
            <person name="Crous P."/>
            <person name="Smith M.E."/>
        </authorList>
    </citation>
    <scope>NUCLEOTIDE SEQUENCE</scope>
    <source>
        <strain evidence="5">RSA 861</strain>
    </source>
</reference>
<dbReference type="PANTHER" id="PTHR24113:SF12">
    <property type="entry name" value="RAN GTPASE-ACTIVATING PROTEIN 1"/>
    <property type="match status" value="1"/>
</dbReference>
<dbReference type="InterPro" id="IPR001611">
    <property type="entry name" value="Leu-rich_rpt"/>
</dbReference>
<dbReference type="InterPro" id="IPR027038">
    <property type="entry name" value="RanGap"/>
</dbReference>
<evidence type="ECO:0000256" key="2">
    <source>
        <dbReference type="ARBA" id="ARBA00022614"/>
    </source>
</evidence>
<evidence type="ECO:0000256" key="3">
    <source>
        <dbReference type="ARBA" id="ARBA00022737"/>
    </source>
</evidence>
<feature type="region of interest" description="Disordered" evidence="4">
    <location>
        <begin position="340"/>
        <end position="385"/>
    </location>
</feature>
<dbReference type="CDD" id="cd00116">
    <property type="entry name" value="LRR_RI"/>
    <property type="match status" value="1"/>
</dbReference>
<dbReference type="GO" id="GO:0005634">
    <property type="term" value="C:nucleus"/>
    <property type="evidence" value="ECO:0007669"/>
    <property type="project" value="TreeGrafter"/>
</dbReference>
<dbReference type="EMBL" id="JANBPT010000181">
    <property type="protein sequence ID" value="KAJ1926231.1"/>
    <property type="molecule type" value="Genomic_DNA"/>
</dbReference>
<evidence type="ECO:0000313" key="6">
    <source>
        <dbReference type="Proteomes" id="UP001150569"/>
    </source>
</evidence>
<keyword evidence="1" id="KW-0343">GTPase activation</keyword>
<gene>
    <name evidence="5" type="primary">rna1_1</name>
    <name evidence="5" type="ORF">IWQ60_003981</name>
</gene>
<dbReference type="AlphaFoldDB" id="A0A9W8AGL8"/>
<evidence type="ECO:0000256" key="4">
    <source>
        <dbReference type="SAM" id="MobiDB-lite"/>
    </source>
</evidence>
<keyword evidence="6" id="KW-1185">Reference proteome</keyword>
<dbReference type="SUPFAM" id="SSF52047">
    <property type="entry name" value="RNI-like"/>
    <property type="match status" value="1"/>
</dbReference>
<proteinExistence type="predicted"/>
<keyword evidence="2" id="KW-0433">Leucine-rich repeat</keyword>
<dbReference type="GO" id="GO:0031267">
    <property type="term" value="F:small GTPase binding"/>
    <property type="evidence" value="ECO:0007669"/>
    <property type="project" value="TreeGrafter"/>
</dbReference>
<dbReference type="Gene3D" id="3.80.10.10">
    <property type="entry name" value="Ribonuclease Inhibitor"/>
    <property type="match status" value="1"/>
</dbReference>
<protein>
    <submittedName>
        <fullName evidence="5">Ran GAP Rna1</fullName>
    </submittedName>
</protein>
<dbReference type="GO" id="GO:0005096">
    <property type="term" value="F:GTPase activator activity"/>
    <property type="evidence" value="ECO:0007669"/>
    <property type="project" value="UniProtKB-KW"/>
</dbReference>
<keyword evidence="3" id="KW-0677">Repeat</keyword>